<dbReference type="InterPro" id="IPR009928">
    <property type="entry name" value="DnaI_N"/>
</dbReference>
<dbReference type="AlphaFoldDB" id="A0A927GS66"/>
<accession>A0A927GS66</accession>
<proteinExistence type="predicted"/>
<dbReference type="GO" id="GO:0005524">
    <property type="term" value="F:ATP binding"/>
    <property type="evidence" value="ECO:0007669"/>
    <property type="project" value="UniProtKB-KW"/>
</dbReference>
<reference evidence="4" key="1">
    <citation type="submission" date="2020-09" db="EMBL/GenBank/DDBJ databases">
        <title>A novel bacterium of genus Paenibacillus, isolated from South China Sea.</title>
        <authorList>
            <person name="Huang H."/>
            <person name="Mo K."/>
            <person name="Hu Y."/>
        </authorList>
    </citation>
    <scope>NUCLEOTIDE SEQUENCE</scope>
    <source>
        <strain evidence="4">IB182496</strain>
    </source>
</reference>
<dbReference type="GO" id="GO:0016887">
    <property type="term" value="F:ATP hydrolysis activity"/>
    <property type="evidence" value="ECO:0007669"/>
    <property type="project" value="InterPro"/>
</dbReference>
<dbReference type="NCBIfam" id="NF006505">
    <property type="entry name" value="PRK08939.1"/>
    <property type="match status" value="1"/>
</dbReference>
<dbReference type="Pfam" id="PF07319">
    <property type="entry name" value="DnaI_N"/>
    <property type="match status" value="1"/>
</dbReference>
<evidence type="ECO:0000256" key="1">
    <source>
        <dbReference type="ARBA" id="ARBA00022741"/>
    </source>
</evidence>
<dbReference type="CDD" id="cd00009">
    <property type="entry name" value="AAA"/>
    <property type="match status" value="1"/>
</dbReference>
<dbReference type="SUPFAM" id="SSF52540">
    <property type="entry name" value="P-loop containing nucleoside triphosphate hydrolases"/>
    <property type="match status" value="1"/>
</dbReference>
<name>A0A927GS66_9BACL</name>
<dbReference type="InterPro" id="IPR027417">
    <property type="entry name" value="P-loop_NTPase"/>
</dbReference>
<dbReference type="Pfam" id="PF03969">
    <property type="entry name" value="AFG1_ATPase"/>
    <property type="match status" value="1"/>
</dbReference>
<keyword evidence="5" id="KW-1185">Reference proteome</keyword>
<comment type="caution">
    <text evidence="4">The sequence shown here is derived from an EMBL/GenBank/DDBJ whole genome shotgun (WGS) entry which is preliminary data.</text>
</comment>
<evidence type="ECO:0000256" key="2">
    <source>
        <dbReference type="ARBA" id="ARBA00022840"/>
    </source>
</evidence>
<dbReference type="SMART" id="SM00382">
    <property type="entry name" value="AAA"/>
    <property type="match status" value="1"/>
</dbReference>
<evidence type="ECO:0000313" key="4">
    <source>
        <dbReference type="EMBL" id="MBD2845715.1"/>
    </source>
</evidence>
<dbReference type="Proteomes" id="UP000621560">
    <property type="component" value="Unassembled WGS sequence"/>
</dbReference>
<evidence type="ECO:0000259" key="3">
    <source>
        <dbReference type="SMART" id="SM00382"/>
    </source>
</evidence>
<dbReference type="PANTHER" id="PTHR30050">
    <property type="entry name" value="CHROMOSOMAL REPLICATION INITIATOR PROTEIN DNAA"/>
    <property type="match status" value="1"/>
</dbReference>
<dbReference type="Gene3D" id="3.40.50.300">
    <property type="entry name" value="P-loop containing nucleotide triphosphate hydrolases"/>
    <property type="match status" value="1"/>
</dbReference>
<dbReference type="RefSeq" id="WP_190917555.1">
    <property type="nucleotide sequence ID" value="NZ_JACXIZ010000017.1"/>
</dbReference>
<dbReference type="PANTHER" id="PTHR30050:SF8">
    <property type="entry name" value="PRIMOSOMAL PROTEIN DNAI"/>
    <property type="match status" value="1"/>
</dbReference>
<sequence length="320" mass="36809">MESLGDVLKQWSGGQRMQARADQLREELMDDPLIVKLRSSYTELSDAVLRRNLNLLYQYRNEHRSCTHCPGLDRCPNALEGHYTMLAAEERGAGGEVGLVDRKVPCRKLLARRHEQQLRSRVRSFYMDEAAQAGGYSADEILEKDLERAKAVGKLMQYIDLTRREGLQRRGLYLAGKFGTGKTYLMGYMLSELAKAGYSGVIVYMPEFVEDLKSMFQEPHRIRETIELMKETDLLVFDDIGAENLNPWVRDHVLGTILNYRMNRKPTFYTSNQDLDVLERHFSFTSKDGDELHKGQRLMDRVRPFVDYVLVGGTNKRGAD</sequence>
<dbReference type="EMBL" id="JACXIZ010000017">
    <property type="protein sequence ID" value="MBD2845715.1"/>
    <property type="molecule type" value="Genomic_DNA"/>
</dbReference>
<dbReference type="InterPro" id="IPR003593">
    <property type="entry name" value="AAA+_ATPase"/>
</dbReference>
<organism evidence="4 5">
    <name type="scientific">Paenibacillus sabuli</name>
    <dbReference type="NCBI Taxonomy" id="2772509"/>
    <lineage>
        <taxon>Bacteria</taxon>
        <taxon>Bacillati</taxon>
        <taxon>Bacillota</taxon>
        <taxon>Bacilli</taxon>
        <taxon>Bacillales</taxon>
        <taxon>Paenibacillaceae</taxon>
        <taxon>Paenibacillus</taxon>
    </lineage>
</organism>
<protein>
    <submittedName>
        <fullName evidence="4">Primosomal protein DnaI</fullName>
    </submittedName>
</protein>
<evidence type="ECO:0000313" key="5">
    <source>
        <dbReference type="Proteomes" id="UP000621560"/>
    </source>
</evidence>
<feature type="domain" description="AAA+ ATPase" evidence="3">
    <location>
        <begin position="168"/>
        <end position="305"/>
    </location>
</feature>
<dbReference type="InterPro" id="IPR005654">
    <property type="entry name" value="ATPase_AFG1-like"/>
</dbReference>
<keyword evidence="2" id="KW-0067">ATP-binding</keyword>
<keyword evidence="1" id="KW-0547">Nucleotide-binding</keyword>
<gene>
    <name evidence="4" type="primary">dnaI</name>
    <name evidence="4" type="ORF">IDH44_10985</name>
</gene>
<dbReference type="GO" id="GO:0006260">
    <property type="term" value="P:DNA replication"/>
    <property type="evidence" value="ECO:0007669"/>
    <property type="project" value="TreeGrafter"/>
</dbReference>